<dbReference type="Proteomes" id="UP000293154">
    <property type="component" value="Chromosome"/>
</dbReference>
<organism evidence="2 3">
    <name type="scientific">Limnobaculum zhutongyuii</name>
    <dbReference type="NCBI Taxonomy" id="2498113"/>
    <lineage>
        <taxon>Bacteria</taxon>
        <taxon>Pseudomonadati</taxon>
        <taxon>Pseudomonadota</taxon>
        <taxon>Gammaproteobacteria</taxon>
        <taxon>Enterobacterales</taxon>
        <taxon>Budviciaceae</taxon>
        <taxon>Limnobaculum</taxon>
    </lineage>
</organism>
<dbReference type="Pfam" id="PF15977">
    <property type="entry name" value="HTH_46"/>
    <property type="match status" value="1"/>
</dbReference>
<proteinExistence type="predicted"/>
<dbReference type="InterPro" id="IPR041687">
    <property type="entry name" value="HTH_46"/>
</dbReference>
<dbReference type="EMBL" id="CP034752">
    <property type="protein sequence ID" value="QBH97624.1"/>
    <property type="molecule type" value="Genomic_DNA"/>
</dbReference>
<dbReference type="KEGG" id="prag:EKN56_15160"/>
<evidence type="ECO:0000313" key="3">
    <source>
        <dbReference type="Proteomes" id="UP000293154"/>
    </source>
</evidence>
<feature type="domain" description="IprA winged helix-turn-helix" evidence="1">
    <location>
        <begin position="29"/>
        <end position="92"/>
    </location>
</feature>
<evidence type="ECO:0000259" key="1">
    <source>
        <dbReference type="Pfam" id="PF15977"/>
    </source>
</evidence>
<accession>A0A411WN31</accession>
<dbReference type="AlphaFoldDB" id="A0A411WN31"/>
<gene>
    <name evidence="2" type="ORF">EKN56_15160</name>
</gene>
<name>A0A411WN31_9GAMM</name>
<reference evidence="2 3" key="1">
    <citation type="submission" date="2019-03" db="EMBL/GenBank/DDBJ databases">
        <title>Pragia sp. nov. isolated from the gut tract of Carduelis flavirostris.</title>
        <authorList>
            <person name="Ge Y."/>
        </authorList>
    </citation>
    <scope>NUCLEOTIDE SEQUENCE [LARGE SCALE GENOMIC DNA]</scope>
    <source>
        <strain evidence="2 3">CF-458</strain>
    </source>
</reference>
<keyword evidence="3" id="KW-1185">Reference proteome</keyword>
<protein>
    <recommendedName>
        <fullName evidence="1">IprA winged helix-turn-helix domain-containing protein</fullName>
    </recommendedName>
</protein>
<sequence length="95" mass="10868">MPATEASRIIKEKNLNESVNYVLAYNMALIRTLLMDLNQTGDMIKTSVTVASYIIKRSDSSRSYVMLVLSELRKGSYIYREDGKLTRIISLPEKF</sequence>
<evidence type="ECO:0000313" key="2">
    <source>
        <dbReference type="EMBL" id="QBH97624.1"/>
    </source>
</evidence>